<keyword evidence="1" id="KW-0175">Coiled coil</keyword>
<dbReference type="AlphaFoldDB" id="A0A315XPM3"/>
<reference evidence="2 3" key="1">
    <citation type="submission" date="2017-03" db="EMBL/GenBank/DDBJ databases">
        <title>Genome sequence of Methanobrevibacter thaueri.</title>
        <authorList>
            <person name="Poehlein A."/>
            <person name="Seedorf H."/>
            <person name="Daniel R."/>
        </authorList>
    </citation>
    <scope>NUCLEOTIDE SEQUENCE [LARGE SCALE GENOMIC DNA]</scope>
    <source>
        <strain evidence="2 3">DSM 11995</strain>
    </source>
</reference>
<organism evidence="2 3">
    <name type="scientific">Methanobrevibacter thaueri</name>
    <dbReference type="NCBI Taxonomy" id="190975"/>
    <lineage>
        <taxon>Archaea</taxon>
        <taxon>Methanobacteriati</taxon>
        <taxon>Methanobacteriota</taxon>
        <taxon>Methanomada group</taxon>
        <taxon>Methanobacteria</taxon>
        <taxon>Methanobacteriales</taxon>
        <taxon>Methanobacteriaceae</taxon>
        <taxon>Methanobrevibacter</taxon>
    </lineage>
</organism>
<dbReference type="OrthoDB" id="78351at2157"/>
<sequence>MRMEIEFTDEQAKKVDILKENGIGVGDAIDMLFDLKETFADTKLNQAQDKKDKLEEELAKIDKEISMYNQMKEGSLDPSLKVKIIEKEYGTVEKTYDESVQDAKHKFKWTNILKV</sequence>
<accession>A0A315XPM3</accession>
<gene>
    <name evidence="2" type="ORF">MBBTH_00460</name>
</gene>
<dbReference type="Proteomes" id="UP000251717">
    <property type="component" value="Unassembled WGS sequence"/>
</dbReference>
<proteinExistence type="predicted"/>
<dbReference type="EMBL" id="MZGS01000006">
    <property type="protein sequence ID" value="PWB88315.1"/>
    <property type="molecule type" value="Genomic_DNA"/>
</dbReference>
<comment type="caution">
    <text evidence="2">The sequence shown here is derived from an EMBL/GenBank/DDBJ whole genome shotgun (WGS) entry which is preliminary data.</text>
</comment>
<keyword evidence="3" id="KW-1185">Reference proteome</keyword>
<evidence type="ECO:0000256" key="1">
    <source>
        <dbReference type="SAM" id="Coils"/>
    </source>
</evidence>
<evidence type="ECO:0000313" key="2">
    <source>
        <dbReference type="EMBL" id="PWB88315.1"/>
    </source>
</evidence>
<protein>
    <submittedName>
        <fullName evidence="2">Uncharacterized protein</fullName>
    </submittedName>
</protein>
<dbReference type="RefSeq" id="WP_116591044.1">
    <property type="nucleotide sequence ID" value="NZ_MZGS01000006.1"/>
</dbReference>
<feature type="coiled-coil region" evidence="1">
    <location>
        <begin position="37"/>
        <end position="71"/>
    </location>
</feature>
<evidence type="ECO:0000313" key="3">
    <source>
        <dbReference type="Proteomes" id="UP000251717"/>
    </source>
</evidence>
<name>A0A315XPM3_9EURY</name>